<name>A0AA86TQT6_9EUKA</name>
<dbReference type="AlphaFoldDB" id="A0AA86TQT6"/>
<dbReference type="EMBL" id="CATOUU010000330">
    <property type="protein sequence ID" value="CAI9924925.1"/>
    <property type="molecule type" value="Genomic_DNA"/>
</dbReference>
<sequence>MWFCSQLSQGQLKRTRNWHCQFDDMQQQQCLCLIYIYWDTLFRDCAKIFNFFQVDVSQVYASQHEFLLFCFVYLGQLEGCWFSGILSRFLLGVVNLLSL</sequence>
<evidence type="ECO:0000313" key="3">
    <source>
        <dbReference type="Proteomes" id="UP001642409"/>
    </source>
</evidence>
<accession>A0AA86TQT6</accession>
<dbReference type="EMBL" id="CAXDID020000591">
    <property type="protein sequence ID" value="CAL6105029.1"/>
    <property type="molecule type" value="Genomic_DNA"/>
</dbReference>
<organism evidence="1">
    <name type="scientific">Hexamita inflata</name>
    <dbReference type="NCBI Taxonomy" id="28002"/>
    <lineage>
        <taxon>Eukaryota</taxon>
        <taxon>Metamonada</taxon>
        <taxon>Diplomonadida</taxon>
        <taxon>Hexamitidae</taxon>
        <taxon>Hexamitinae</taxon>
        <taxon>Hexamita</taxon>
    </lineage>
</organism>
<reference evidence="1" key="1">
    <citation type="submission" date="2023-06" db="EMBL/GenBank/DDBJ databases">
        <authorList>
            <person name="Kurt Z."/>
        </authorList>
    </citation>
    <scope>NUCLEOTIDE SEQUENCE</scope>
</reference>
<evidence type="ECO:0000313" key="1">
    <source>
        <dbReference type="EMBL" id="CAI9924925.1"/>
    </source>
</evidence>
<gene>
    <name evidence="1" type="ORF">HINF_LOCUS12570</name>
    <name evidence="2" type="ORF">HINF_LOCUS73066</name>
</gene>
<evidence type="ECO:0000313" key="2">
    <source>
        <dbReference type="EMBL" id="CAL6105029.1"/>
    </source>
</evidence>
<protein>
    <submittedName>
        <fullName evidence="2">Hypothetical_protein</fullName>
    </submittedName>
</protein>
<dbReference type="Proteomes" id="UP001642409">
    <property type="component" value="Unassembled WGS sequence"/>
</dbReference>
<proteinExistence type="predicted"/>
<keyword evidence="3" id="KW-1185">Reference proteome</keyword>
<reference evidence="2 3" key="2">
    <citation type="submission" date="2024-07" db="EMBL/GenBank/DDBJ databases">
        <authorList>
            <person name="Akdeniz Z."/>
        </authorList>
    </citation>
    <scope>NUCLEOTIDE SEQUENCE [LARGE SCALE GENOMIC DNA]</scope>
</reference>
<comment type="caution">
    <text evidence="1">The sequence shown here is derived from an EMBL/GenBank/DDBJ whole genome shotgun (WGS) entry which is preliminary data.</text>
</comment>